<organism evidence="8 9">
    <name type="scientific">Thermomonospora curvata (strain ATCC 19995 / DSM 43183 / JCM 3096 / KCTC 9072 / NBRC 15933 / NCIMB 10081 / Henssen B9)</name>
    <dbReference type="NCBI Taxonomy" id="471852"/>
    <lineage>
        <taxon>Bacteria</taxon>
        <taxon>Bacillati</taxon>
        <taxon>Actinomycetota</taxon>
        <taxon>Actinomycetes</taxon>
        <taxon>Streptosporangiales</taxon>
        <taxon>Thermomonosporaceae</taxon>
        <taxon>Thermomonospora</taxon>
    </lineage>
</organism>
<name>D1A406_THECD</name>
<evidence type="ECO:0000313" key="9">
    <source>
        <dbReference type="Proteomes" id="UP000001918"/>
    </source>
</evidence>
<reference evidence="8 9" key="1">
    <citation type="journal article" date="2011" name="Stand. Genomic Sci.">
        <title>Complete genome sequence of Thermomonospora curvata type strain (B9).</title>
        <authorList>
            <person name="Chertkov O."/>
            <person name="Sikorski J."/>
            <person name="Nolan M."/>
            <person name="Lapidus A."/>
            <person name="Lucas S."/>
            <person name="Del Rio T.G."/>
            <person name="Tice H."/>
            <person name="Cheng J.F."/>
            <person name="Goodwin L."/>
            <person name="Pitluck S."/>
            <person name="Liolios K."/>
            <person name="Ivanova N."/>
            <person name="Mavromatis K."/>
            <person name="Mikhailova N."/>
            <person name="Ovchinnikova G."/>
            <person name="Pati A."/>
            <person name="Chen A."/>
            <person name="Palaniappan K."/>
            <person name="Djao O.D."/>
            <person name="Land M."/>
            <person name="Hauser L."/>
            <person name="Chang Y.J."/>
            <person name="Jeffries C.D."/>
            <person name="Brettin T."/>
            <person name="Han C."/>
            <person name="Detter J.C."/>
            <person name="Rohde M."/>
            <person name="Goker M."/>
            <person name="Woyke T."/>
            <person name="Bristow J."/>
            <person name="Eisen J.A."/>
            <person name="Markowitz V."/>
            <person name="Hugenholtz P."/>
            <person name="Klenk H.P."/>
            <person name="Kyrpides N.C."/>
        </authorList>
    </citation>
    <scope>NUCLEOTIDE SEQUENCE [LARGE SCALE GENOMIC DNA]</scope>
    <source>
        <strain evidence="9">ATCC 19995 / DSM 43183 / JCM 3096 / KCTC 9072 / NBRC 15933 / NCIMB 10081 / Henssen B9</strain>
    </source>
</reference>
<dbReference type="Proteomes" id="UP000001918">
    <property type="component" value="Chromosome"/>
</dbReference>
<dbReference type="Pfam" id="PF02771">
    <property type="entry name" value="Acyl-CoA_dh_N"/>
    <property type="match status" value="1"/>
</dbReference>
<dbReference type="Gene3D" id="1.10.540.10">
    <property type="entry name" value="Acyl-CoA dehydrogenase/oxidase, N-terminal domain"/>
    <property type="match status" value="1"/>
</dbReference>
<keyword evidence="4" id="KW-0274">FAD</keyword>
<dbReference type="InterPro" id="IPR036250">
    <property type="entry name" value="AcylCo_DH-like_C"/>
</dbReference>
<accession>D1A406</accession>
<dbReference type="Pfam" id="PF00441">
    <property type="entry name" value="Acyl-CoA_dh_1"/>
    <property type="match status" value="1"/>
</dbReference>
<dbReference type="EMBL" id="CP001738">
    <property type="protein sequence ID" value="ACY98059.1"/>
    <property type="molecule type" value="Genomic_DNA"/>
</dbReference>
<sequence>MKALLDAVDELLAQVAADDWAAVWDAVLDGGWPLAGIPEEHGGAGGTTADLVAIVTRAARHRVRIPLAETALAAWVLARAGRSDLLADLRVGTVAVPEAPVPWARAADLIVRYGPGGAALLRPGEDEVTVEEGANIADEPRDRLRAAAGTPLPGAPALAEVRVRAGLLRAAACVGAAEAALDLTRRHVTTREQFGRPLARIPAVAGGVAIMAGELDQARAALDRAARAPGSHAAVAAARLCAGRAASTIARLAHQLHGAIGITREYDLHVHTRRLWAWRDEDGGEHSWAVELGTAAAEGTEQRLWDVLTGVPAE</sequence>
<evidence type="ECO:0000256" key="1">
    <source>
        <dbReference type="ARBA" id="ARBA00001974"/>
    </source>
</evidence>
<feature type="domain" description="Acyl-CoA dehydrogenase/oxidase C-terminal" evidence="6">
    <location>
        <begin position="168"/>
        <end position="274"/>
    </location>
</feature>
<evidence type="ECO:0000256" key="4">
    <source>
        <dbReference type="ARBA" id="ARBA00022827"/>
    </source>
</evidence>
<evidence type="ECO:0000313" key="8">
    <source>
        <dbReference type="EMBL" id="ACY98059.1"/>
    </source>
</evidence>
<dbReference type="InterPro" id="IPR013786">
    <property type="entry name" value="AcylCoA_DH/ox_N"/>
</dbReference>
<dbReference type="STRING" id="471852.Tcur_2498"/>
<dbReference type="GO" id="GO:0050660">
    <property type="term" value="F:flavin adenine dinucleotide binding"/>
    <property type="evidence" value="ECO:0007669"/>
    <property type="project" value="InterPro"/>
</dbReference>
<dbReference type="Gene3D" id="1.20.140.10">
    <property type="entry name" value="Butyryl-CoA Dehydrogenase, subunit A, domain 3"/>
    <property type="match status" value="1"/>
</dbReference>
<dbReference type="eggNOG" id="COG1960">
    <property type="taxonomic scope" value="Bacteria"/>
</dbReference>
<evidence type="ECO:0000256" key="3">
    <source>
        <dbReference type="ARBA" id="ARBA00022630"/>
    </source>
</evidence>
<dbReference type="AlphaFoldDB" id="D1A406"/>
<dbReference type="HOGENOM" id="CLU_018204_5_0_11"/>
<dbReference type="GO" id="GO:0003995">
    <property type="term" value="F:acyl-CoA dehydrogenase activity"/>
    <property type="evidence" value="ECO:0007669"/>
    <property type="project" value="TreeGrafter"/>
</dbReference>
<comment type="similarity">
    <text evidence="2">Belongs to the acyl-CoA dehydrogenase family.</text>
</comment>
<dbReference type="SUPFAM" id="SSF47203">
    <property type="entry name" value="Acyl-CoA dehydrogenase C-terminal domain-like"/>
    <property type="match status" value="1"/>
</dbReference>
<dbReference type="PANTHER" id="PTHR43884:SF20">
    <property type="entry name" value="ACYL-COA DEHYDROGENASE FADE28"/>
    <property type="match status" value="1"/>
</dbReference>
<evidence type="ECO:0000256" key="2">
    <source>
        <dbReference type="ARBA" id="ARBA00009347"/>
    </source>
</evidence>
<dbReference type="InterPro" id="IPR009075">
    <property type="entry name" value="AcylCo_DH/oxidase_C"/>
</dbReference>
<gene>
    <name evidence="8" type="ordered locus">Tcur_2498</name>
</gene>
<dbReference type="KEGG" id="tcu:Tcur_2498"/>
<comment type="cofactor">
    <cofactor evidence="1">
        <name>FAD</name>
        <dbReference type="ChEBI" id="CHEBI:57692"/>
    </cofactor>
</comment>
<dbReference type="RefSeq" id="WP_012852843.1">
    <property type="nucleotide sequence ID" value="NC_013510.1"/>
</dbReference>
<evidence type="ECO:0000259" key="7">
    <source>
        <dbReference type="Pfam" id="PF02771"/>
    </source>
</evidence>
<evidence type="ECO:0000259" key="6">
    <source>
        <dbReference type="Pfam" id="PF00441"/>
    </source>
</evidence>
<proteinExistence type="inferred from homology"/>
<dbReference type="InterPro" id="IPR009100">
    <property type="entry name" value="AcylCoA_DH/oxidase_NM_dom_sf"/>
</dbReference>
<dbReference type="SUPFAM" id="SSF56645">
    <property type="entry name" value="Acyl-CoA dehydrogenase NM domain-like"/>
    <property type="match status" value="1"/>
</dbReference>
<dbReference type="InterPro" id="IPR037069">
    <property type="entry name" value="AcylCoA_DH/ox_N_sf"/>
</dbReference>
<dbReference type="PANTHER" id="PTHR43884">
    <property type="entry name" value="ACYL-COA DEHYDROGENASE"/>
    <property type="match status" value="1"/>
</dbReference>
<keyword evidence="3" id="KW-0285">Flavoprotein</keyword>
<keyword evidence="5" id="KW-0560">Oxidoreductase</keyword>
<protein>
    <submittedName>
        <fullName evidence="8">Acyl-CoA dehydrogenase type 2 domain protein</fullName>
    </submittedName>
</protein>
<dbReference type="OrthoDB" id="2450120at2"/>
<evidence type="ECO:0000256" key="5">
    <source>
        <dbReference type="ARBA" id="ARBA00023002"/>
    </source>
</evidence>
<feature type="domain" description="Acyl-CoA dehydrogenase/oxidase N-terminal" evidence="7">
    <location>
        <begin position="21"/>
        <end position="83"/>
    </location>
</feature>
<keyword evidence="9" id="KW-1185">Reference proteome</keyword>